<dbReference type="EMBL" id="FRAC01000031">
    <property type="protein sequence ID" value="SHL37222.1"/>
    <property type="molecule type" value="Genomic_DNA"/>
</dbReference>
<evidence type="ECO:0000313" key="3">
    <source>
        <dbReference type="Proteomes" id="UP000184386"/>
    </source>
</evidence>
<dbReference type="Proteomes" id="UP000184386">
    <property type="component" value="Unassembled WGS sequence"/>
</dbReference>
<protein>
    <submittedName>
        <fullName evidence="2">Uncharacterized protein</fullName>
    </submittedName>
</protein>
<gene>
    <name evidence="2" type="ORF">SAMN02745136_04731</name>
</gene>
<accession>A0A1M7A398</accession>
<evidence type="ECO:0000256" key="1">
    <source>
        <dbReference type="SAM" id="Phobius"/>
    </source>
</evidence>
<evidence type="ECO:0000313" key="2">
    <source>
        <dbReference type="EMBL" id="SHL37222.1"/>
    </source>
</evidence>
<dbReference type="AlphaFoldDB" id="A0A1M7A398"/>
<name>A0A1M7A398_9FIRM</name>
<keyword evidence="1" id="KW-0472">Membrane</keyword>
<keyword evidence="1" id="KW-0812">Transmembrane</keyword>
<proteinExistence type="predicted"/>
<keyword evidence="3" id="KW-1185">Reference proteome</keyword>
<dbReference type="STRING" id="1121322.SAMN02745136_04731"/>
<keyword evidence="1" id="KW-1133">Transmembrane helix</keyword>
<sequence>MVLIQNDFKKFLACSTQNEHIYRVVLNCGLFIFIATKLLAHANFIEWSKDIWTSKKQ</sequence>
<organism evidence="2 3">
    <name type="scientific">Anaerocolumna jejuensis DSM 15929</name>
    <dbReference type="NCBI Taxonomy" id="1121322"/>
    <lineage>
        <taxon>Bacteria</taxon>
        <taxon>Bacillati</taxon>
        <taxon>Bacillota</taxon>
        <taxon>Clostridia</taxon>
        <taxon>Lachnospirales</taxon>
        <taxon>Lachnospiraceae</taxon>
        <taxon>Anaerocolumna</taxon>
    </lineage>
</organism>
<reference evidence="2 3" key="1">
    <citation type="submission" date="2016-11" db="EMBL/GenBank/DDBJ databases">
        <authorList>
            <person name="Jaros S."/>
            <person name="Januszkiewicz K."/>
            <person name="Wedrychowicz H."/>
        </authorList>
    </citation>
    <scope>NUCLEOTIDE SEQUENCE [LARGE SCALE GENOMIC DNA]</scope>
    <source>
        <strain evidence="2 3">DSM 15929</strain>
    </source>
</reference>
<feature type="transmembrane region" description="Helical" evidence="1">
    <location>
        <begin position="20"/>
        <end position="40"/>
    </location>
</feature>